<gene>
    <name evidence="8" type="ORF">BU26DRAFT_524339</name>
</gene>
<evidence type="ECO:0000256" key="6">
    <source>
        <dbReference type="ARBA" id="ARBA00023006"/>
    </source>
</evidence>
<dbReference type="Pfam" id="PF03987">
    <property type="entry name" value="Autophagy_act_C"/>
    <property type="match status" value="1"/>
</dbReference>
<evidence type="ECO:0000256" key="5">
    <source>
        <dbReference type="ARBA" id="ARBA00022927"/>
    </source>
</evidence>
<dbReference type="RefSeq" id="XP_033677783.1">
    <property type="nucleotide sequence ID" value="XM_033830259.1"/>
</dbReference>
<keyword evidence="5" id="KW-0813">Transport</keyword>
<dbReference type="GO" id="GO:0000045">
    <property type="term" value="P:autophagosome assembly"/>
    <property type="evidence" value="ECO:0007669"/>
    <property type="project" value="TreeGrafter"/>
</dbReference>
<dbReference type="GO" id="GO:0015031">
    <property type="term" value="P:protein transport"/>
    <property type="evidence" value="ECO:0007669"/>
    <property type="project" value="UniProtKB-KW"/>
</dbReference>
<keyword evidence="3" id="KW-0808">Transferase</keyword>
<proteinExistence type="inferred from homology"/>
<dbReference type="GO" id="GO:0032446">
    <property type="term" value="P:protein modification by small protein conjugation"/>
    <property type="evidence" value="ECO:0007669"/>
    <property type="project" value="TreeGrafter"/>
</dbReference>
<keyword evidence="9" id="KW-1185">Reference proteome</keyword>
<dbReference type="EMBL" id="ML987207">
    <property type="protein sequence ID" value="KAF2242779.1"/>
    <property type="molecule type" value="Genomic_DNA"/>
</dbReference>
<name>A0A6A6HY20_9PLEO</name>
<dbReference type="GO" id="GO:0000422">
    <property type="term" value="P:autophagy of mitochondrion"/>
    <property type="evidence" value="ECO:0007669"/>
    <property type="project" value="TreeGrafter"/>
</dbReference>
<dbReference type="GO" id="GO:0061651">
    <property type="term" value="F:Atg12 conjugating enzyme activity"/>
    <property type="evidence" value="ECO:0007669"/>
    <property type="project" value="TreeGrafter"/>
</dbReference>
<dbReference type="AlphaFoldDB" id="A0A6A6HY20"/>
<evidence type="ECO:0000256" key="1">
    <source>
        <dbReference type="ARBA" id="ARBA00005696"/>
    </source>
</evidence>
<reference evidence="8" key="1">
    <citation type="journal article" date="2020" name="Stud. Mycol.">
        <title>101 Dothideomycetes genomes: a test case for predicting lifestyles and emergence of pathogens.</title>
        <authorList>
            <person name="Haridas S."/>
            <person name="Albert R."/>
            <person name="Binder M."/>
            <person name="Bloem J."/>
            <person name="Labutti K."/>
            <person name="Salamov A."/>
            <person name="Andreopoulos B."/>
            <person name="Baker S."/>
            <person name="Barry K."/>
            <person name="Bills G."/>
            <person name="Bluhm B."/>
            <person name="Cannon C."/>
            <person name="Castanera R."/>
            <person name="Culley D."/>
            <person name="Daum C."/>
            <person name="Ezra D."/>
            <person name="Gonzalez J."/>
            <person name="Henrissat B."/>
            <person name="Kuo A."/>
            <person name="Liang C."/>
            <person name="Lipzen A."/>
            <person name="Lutzoni F."/>
            <person name="Magnuson J."/>
            <person name="Mondo S."/>
            <person name="Nolan M."/>
            <person name="Ohm R."/>
            <person name="Pangilinan J."/>
            <person name="Park H.-J."/>
            <person name="Ramirez L."/>
            <person name="Alfaro M."/>
            <person name="Sun H."/>
            <person name="Tritt A."/>
            <person name="Yoshinaga Y."/>
            <person name="Zwiers L.-H."/>
            <person name="Turgeon B."/>
            <person name="Goodwin S."/>
            <person name="Spatafora J."/>
            <person name="Crous P."/>
            <person name="Grigoriev I."/>
        </authorList>
    </citation>
    <scope>NUCLEOTIDE SEQUENCE</scope>
    <source>
        <strain evidence="8">CBS 122368</strain>
    </source>
</reference>
<accession>A0A6A6HY20</accession>
<dbReference type="GeneID" id="54583589"/>
<keyword evidence="5" id="KW-0653">Protein transport</keyword>
<evidence type="ECO:0000256" key="2">
    <source>
        <dbReference type="ARBA" id="ARBA00021099"/>
    </source>
</evidence>
<evidence type="ECO:0000313" key="9">
    <source>
        <dbReference type="Proteomes" id="UP000800094"/>
    </source>
</evidence>
<dbReference type="InterPro" id="IPR007135">
    <property type="entry name" value="Atg3/Atg10"/>
</dbReference>
<dbReference type="OrthoDB" id="4089664at2759"/>
<dbReference type="PANTHER" id="PTHR14957">
    <property type="entry name" value="UBIQUITIN-LIKE-CONJUGATING ENZYME ATG10"/>
    <property type="match status" value="1"/>
</dbReference>
<dbReference type="GO" id="GO:0005829">
    <property type="term" value="C:cytosol"/>
    <property type="evidence" value="ECO:0007669"/>
    <property type="project" value="TreeGrafter"/>
</dbReference>
<evidence type="ECO:0000313" key="8">
    <source>
        <dbReference type="EMBL" id="KAF2242779.1"/>
    </source>
</evidence>
<organism evidence="8 9">
    <name type="scientific">Trematosphaeria pertusa</name>
    <dbReference type="NCBI Taxonomy" id="390896"/>
    <lineage>
        <taxon>Eukaryota</taxon>
        <taxon>Fungi</taxon>
        <taxon>Dikarya</taxon>
        <taxon>Ascomycota</taxon>
        <taxon>Pezizomycotina</taxon>
        <taxon>Dothideomycetes</taxon>
        <taxon>Pleosporomycetidae</taxon>
        <taxon>Pleosporales</taxon>
        <taxon>Massarineae</taxon>
        <taxon>Trematosphaeriaceae</taxon>
        <taxon>Trematosphaeria</taxon>
    </lineage>
</organism>
<keyword evidence="6" id="KW-0072">Autophagy</keyword>
<sequence>MTSKLSSFPHLSTPEFESACTSLLHSFNQHSHLQHDWISAELIHQHESKYLRITRPLPSPSTTAVSEVPEMEEENDDEALQAPFPTAQAVVQYDILLSPTYRVPALYVSIKDTLHRYPPTMDTLYRHIIPPVFQSQTKDVGVLGGITITDHPITNSPEFFVHPCQTAAVMEASAAGRDVTAEEYLLLWIGSLGKCVGLNVPIELVIREKGKG</sequence>
<dbReference type="Proteomes" id="UP000800094">
    <property type="component" value="Unassembled WGS sequence"/>
</dbReference>
<keyword evidence="4" id="KW-0833">Ubl conjugation pathway</keyword>
<evidence type="ECO:0000256" key="7">
    <source>
        <dbReference type="ARBA" id="ARBA00029833"/>
    </source>
</evidence>
<comment type="similarity">
    <text evidence="1">Belongs to the ATG10 family.</text>
</comment>
<dbReference type="Gene3D" id="3.30.1460.50">
    <property type="match status" value="1"/>
</dbReference>
<evidence type="ECO:0000256" key="4">
    <source>
        <dbReference type="ARBA" id="ARBA00022786"/>
    </source>
</evidence>
<evidence type="ECO:0000256" key="3">
    <source>
        <dbReference type="ARBA" id="ARBA00022679"/>
    </source>
</evidence>
<dbReference type="PANTHER" id="PTHR14957:SF1">
    <property type="entry name" value="UBIQUITIN-LIKE-CONJUGATING ENZYME ATG10"/>
    <property type="match status" value="1"/>
</dbReference>
<protein>
    <recommendedName>
        <fullName evidence="2">Ubiquitin-like-conjugating enzyme ATG10</fullName>
    </recommendedName>
    <alternativeName>
        <fullName evidence="7">Autophagy-related protein 10</fullName>
    </alternativeName>
</protein>